<name>A0AAD9JAB4_9ANNE</name>
<accession>A0AAD9JAB4</accession>
<evidence type="ECO:0000313" key="3">
    <source>
        <dbReference type="EMBL" id="KAK2149403.1"/>
    </source>
</evidence>
<dbReference type="Proteomes" id="UP001208570">
    <property type="component" value="Unassembled WGS sequence"/>
</dbReference>
<dbReference type="CDD" id="cd12086">
    <property type="entry name" value="DD_cGKI-beta"/>
    <property type="match status" value="1"/>
</dbReference>
<keyword evidence="1" id="KW-0175">Coiled coil</keyword>
<dbReference type="Gene3D" id="1.20.5.170">
    <property type="match status" value="1"/>
</dbReference>
<keyword evidence="4" id="KW-1185">Reference proteome</keyword>
<sequence>MDRKLPVGPSNSATSRNGWIRSSGLSTSDSFRTRVHGNGRFTGHMMCTLRELQLALRDKIEELEQRDQLIDELEQELGDKDILIRRLRLELDKYKSIVCSPSTTSRSYSRTLNHGVQFRERTKRTAISAESGLFRTPEQLQHALYRVAKSSLHNLRTLLDCPLGLQTYIEIDVIVNLPRGGKPALRATFRLIGYSKCNRMSIGFESE</sequence>
<organism evidence="3 4">
    <name type="scientific">Paralvinella palmiformis</name>
    <dbReference type="NCBI Taxonomy" id="53620"/>
    <lineage>
        <taxon>Eukaryota</taxon>
        <taxon>Metazoa</taxon>
        <taxon>Spiralia</taxon>
        <taxon>Lophotrochozoa</taxon>
        <taxon>Annelida</taxon>
        <taxon>Polychaeta</taxon>
        <taxon>Sedentaria</taxon>
        <taxon>Canalipalpata</taxon>
        <taxon>Terebellida</taxon>
        <taxon>Terebelliformia</taxon>
        <taxon>Alvinellidae</taxon>
        <taxon>Paralvinella</taxon>
    </lineage>
</organism>
<feature type="coiled-coil region" evidence="1">
    <location>
        <begin position="56"/>
        <end position="90"/>
    </location>
</feature>
<reference evidence="3" key="1">
    <citation type="journal article" date="2023" name="Mol. Biol. Evol.">
        <title>Third-Generation Sequencing Reveals the Adaptive Role of the Epigenome in Three Deep-Sea Polychaetes.</title>
        <authorList>
            <person name="Perez M."/>
            <person name="Aroh O."/>
            <person name="Sun Y."/>
            <person name="Lan Y."/>
            <person name="Juniper S.K."/>
            <person name="Young C.R."/>
            <person name="Angers B."/>
            <person name="Qian P.Y."/>
        </authorList>
    </citation>
    <scope>NUCLEOTIDE SEQUENCE</scope>
    <source>
        <strain evidence="3">P08H-3</strain>
    </source>
</reference>
<proteinExistence type="predicted"/>
<evidence type="ECO:0000256" key="1">
    <source>
        <dbReference type="SAM" id="Coils"/>
    </source>
</evidence>
<dbReference type="AlphaFoldDB" id="A0AAD9JAB4"/>
<gene>
    <name evidence="3" type="ORF">LSH36_454g06008</name>
</gene>
<comment type="caution">
    <text evidence="3">The sequence shown here is derived from an EMBL/GenBank/DDBJ whole genome shotgun (WGS) entry which is preliminary data.</text>
</comment>
<dbReference type="EMBL" id="JAODUP010000454">
    <property type="protein sequence ID" value="KAK2149403.1"/>
    <property type="molecule type" value="Genomic_DNA"/>
</dbReference>
<evidence type="ECO:0000256" key="2">
    <source>
        <dbReference type="SAM" id="MobiDB-lite"/>
    </source>
</evidence>
<evidence type="ECO:0000313" key="4">
    <source>
        <dbReference type="Proteomes" id="UP001208570"/>
    </source>
</evidence>
<feature type="region of interest" description="Disordered" evidence="2">
    <location>
        <begin position="1"/>
        <end position="21"/>
    </location>
</feature>
<protein>
    <submittedName>
        <fullName evidence="3">Uncharacterized protein</fullName>
    </submittedName>
</protein>